<reference evidence="1" key="1">
    <citation type="submission" date="2022-07" db="EMBL/GenBank/DDBJ databases">
        <authorList>
            <person name="Macas J."/>
            <person name="Novak P."/>
            <person name="Neumann P."/>
        </authorList>
    </citation>
    <scope>NUCLEOTIDE SEQUENCE</scope>
</reference>
<sequence>MDDNYILCSGGSGGRMEERKAMAELDSRPYKTGYTCDKDCQSSRGQIYRCGEIRENGTMRASWISGPSTLAMRETENGSSEFILGEVDDWAGIPRDGFRGEGAWGAIVPLGLLKFSIIHVKFS</sequence>
<organism evidence="1 2">
    <name type="scientific">Cuscuta europaea</name>
    <name type="common">European dodder</name>
    <dbReference type="NCBI Taxonomy" id="41803"/>
    <lineage>
        <taxon>Eukaryota</taxon>
        <taxon>Viridiplantae</taxon>
        <taxon>Streptophyta</taxon>
        <taxon>Embryophyta</taxon>
        <taxon>Tracheophyta</taxon>
        <taxon>Spermatophyta</taxon>
        <taxon>Magnoliopsida</taxon>
        <taxon>eudicotyledons</taxon>
        <taxon>Gunneridae</taxon>
        <taxon>Pentapetalae</taxon>
        <taxon>asterids</taxon>
        <taxon>lamiids</taxon>
        <taxon>Solanales</taxon>
        <taxon>Convolvulaceae</taxon>
        <taxon>Cuscuteae</taxon>
        <taxon>Cuscuta</taxon>
        <taxon>Cuscuta subgen. Cuscuta</taxon>
    </lineage>
</organism>
<protein>
    <submittedName>
        <fullName evidence="1">Uncharacterized protein</fullName>
    </submittedName>
</protein>
<dbReference type="EMBL" id="CAMAPE010000008">
    <property type="protein sequence ID" value="CAH9072057.1"/>
    <property type="molecule type" value="Genomic_DNA"/>
</dbReference>
<gene>
    <name evidence="1" type="ORF">CEURO_LOCUS4171</name>
</gene>
<name>A0A9P0YQN0_CUSEU</name>
<comment type="caution">
    <text evidence="1">The sequence shown here is derived from an EMBL/GenBank/DDBJ whole genome shotgun (WGS) entry which is preliminary data.</text>
</comment>
<accession>A0A9P0YQN0</accession>
<dbReference type="AlphaFoldDB" id="A0A9P0YQN0"/>
<proteinExistence type="predicted"/>
<keyword evidence="2" id="KW-1185">Reference proteome</keyword>
<evidence type="ECO:0000313" key="1">
    <source>
        <dbReference type="EMBL" id="CAH9072057.1"/>
    </source>
</evidence>
<dbReference type="Proteomes" id="UP001152484">
    <property type="component" value="Unassembled WGS sequence"/>
</dbReference>
<evidence type="ECO:0000313" key="2">
    <source>
        <dbReference type="Proteomes" id="UP001152484"/>
    </source>
</evidence>